<evidence type="ECO:0000259" key="8">
    <source>
        <dbReference type="PROSITE" id="PS50928"/>
    </source>
</evidence>
<dbReference type="PANTHER" id="PTHR43744">
    <property type="entry name" value="ABC TRANSPORTER PERMEASE PROTEIN MG189-RELATED-RELATED"/>
    <property type="match status" value="1"/>
</dbReference>
<dbReference type="InterPro" id="IPR035906">
    <property type="entry name" value="MetI-like_sf"/>
</dbReference>
<dbReference type="Gene3D" id="1.10.3720.10">
    <property type="entry name" value="MetI-like"/>
    <property type="match status" value="1"/>
</dbReference>
<keyword evidence="2 7" id="KW-0813">Transport</keyword>
<evidence type="ECO:0000256" key="7">
    <source>
        <dbReference type="RuleBase" id="RU363032"/>
    </source>
</evidence>
<dbReference type="GO" id="GO:0005886">
    <property type="term" value="C:plasma membrane"/>
    <property type="evidence" value="ECO:0007669"/>
    <property type="project" value="UniProtKB-SubCell"/>
</dbReference>
<evidence type="ECO:0000256" key="5">
    <source>
        <dbReference type="ARBA" id="ARBA00022989"/>
    </source>
</evidence>
<feature type="transmembrane region" description="Helical" evidence="7">
    <location>
        <begin position="79"/>
        <end position="100"/>
    </location>
</feature>
<feature type="transmembrane region" description="Helical" evidence="7">
    <location>
        <begin position="142"/>
        <end position="164"/>
    </location>
</feature>
<comment type="subcellular location">
    <subcellularLocation>
        <location evidence="1 7">Cell membrane</location>
        <topology evidence="1 7">Multi-pass membrane protein</topology>
    </subcellularLocation>
</comment>
<keyword evidence="3" id="KW-1003">Cell membrane</keyword>
<dbReference type="Pfam" id="PF00528">
    <property type="entry name" value="BPD_transp_1"/>
    <property type="match status" value="1"/>
</dbReference>
<gene>
    <name evidence="9" type="ORF">GMD59_09810</name>
</gene>
<name>A0A6L6LRZ2_9FIRM</name>
<dbReference type="PANTHER" id="PTHR43744:SF6">
    <property type="entry name" value="ABC TRANSPORTER PERMEASE PROTEIN YESQ-RELATED"/>
    <property type="match status" value="1"/>
</dbReference>
<dbReference type="InterPro" id="IPR000515">
    <property type="entry name" value="MetI-like"/>
</dbReference>
<sequence>MKIKRTLSKAGYYIFVSLLAFAMCYPLIWMLCSSFKETNTIFATATSLIPDPFVLKNYPNGWKGFGGISFTTFFKNSGFVTVLSTIGIVASSTVTAYGFARIRFPGSKIWFSCMLLSMMIPFQVLMVPQYMMFNLFGWTGTYLPLIVPSFFINGFGIFLTVQFIKGIPRDLDEAAKIDGCSTYTIFLRIIVPLIVPVMVTNGIFAFIGKWDDFMSALLYLNKPRQYTLALALKLFCDPSSTSDWGAMFAMAILSLIPVFLIFAFFQKYLVEGISASGLKG</sequence>
<evidence type="ECO:0000256" key="1">
    <source>
        <dbReference type="ARBA" id="ARBA00004651"/>
    </source>
</evidence>
<protein>
    <submittedName>
        <fullName evidence="9">ABC transporter permease subunit</fullName>
    </submittedName>
</protein>
<dbReference type="Proteomes" id="UP000472755">
    <property type="component" value="Unassembled WGS sequence"/>
</dbReference>
<feature type="transmembrane region" description="Helical" evidence="7">
    <location>
        <begin position="185"/>
        <end position="207"/>
    </location>
</feature>
<dbReference type="AlphaFoldDB" id="A0A6L6LRZ2"/>
<keyword evidence="4 7" id="KW-0812">Transmembrane</keyword>
<organism evidence="9 10">
    <name type="scientific">Ruthenibacterium lactatiformans</name>
    <dbReference type="NCBI Taxonomy" id="1550024"/>
    <lineage>
        <taxon>Bacteria</taxon>
        <taxon>Bacillati</taxon>
        <taxon>Bacillota</taxon>
        <taxon>Clostridia</taxon>
        <taxon>Eubacteriales</taxon>
        <taxon>Oscillospiraceae</taxon>
        <taxon>Ruthenibacterium</taxon>
    </lineage>
</organism>
<evidence type="ECO:0000256" key="4">
    <source>
        <dbReference type="ARBA" id="ARBA00022692"/>
    </source>
</evidence>
<dbReference type="GO" id="GO:0055085">
    <property type="term" value="P:transmembrane transport"/>
    <property type="evidence" value="ECO:0007669"/>
    <property type="project" value="InterPro"/>
</dbReference>
<proteinExistence type="inferred from homology"/>
<accession>A0A6L6LRZ2</accession>
<dbReference type="PROSITE" id="PS50928">
    <property type="entry name" value="ABC_TM1"/>
    <property type="match status" value="1"/>
</dbReference>
<evidence type="ECO:0000256" key="6">
    <source>
        <dbReference type="ARBA" id="ARBA00023136"/>
    </source>
</evidence>
<feature type="transmembrane region" description="Helical" evidence="7">
    <location>
        <begin position="109"/>
        <end position="130"/>
    </location>
</feature>
<evidence type="ECO:0000256" key="3">
    <source>
        <dbReference type="ARBA" id="ARBA00022475"/>
    </source>
</evidence>
<feature type="transmembrane region" description="Helical" evidence="7">
    <location>
        <begin position="244"/>
        <end position="265"/>
    </location>
</feature>
<dbReference type="CDD" id="cd06261">
    <property type="entry name" value="TM_PBP2"/>
    <property type="match status" value="1"/>
</dbReference>
<feature type="transmembrane region" description="Helical" evidence="7">
    <location>
        <begin position="12"/>
        <end position="31"/>
    </location>
</feature>
<feature type="domain" description="ABC transmembrane type-1" evidence="8">
    <location>
        <begin position="74"/>
        <end position="265"/>
    </location>
</feature>
<dbReference type="EMBL" id="WMZU01000013">
    <property type="protein sequence ID" value="MTS27582.1"/>
    <property type="molecule type" value="Genomic_DNA"/>
</dbReference>
<evidence type="ECO:0000313" key="10">
    <source>
        <dbReference type="Proteomes" id="UP000472755"/>
    </source>
</evidence>
<evidence type="ECO:0000256" key="2">
    <source>
        <dbReference type="ARBA" id="ARBA00022448"/>
    </source>
</evidence>
<comment type="similarity">
    <text evidence="7">Belongs to the binding-protein-dependent transport system permease family.</text>
</comment>
<comment type="caution">
    <text evidence="9">The sequence shown here is derived from an EMBL/GenBank/DDBJ whole genome shotgun (WGS) entry which is preliminary data.</text>
</comment>
<reference evidence="9 10" key="1">
    <citation type="journal article" date="2019" name="Nat. Med.">
        <title>A library of human gut bacterial isolates paired with longitudinal multiomics data enables mechanistic microbiome research.</title>
        <authorList>
            <person name="Poyet M."/>
            <person name="Groussin M."/>
            <person name="Gibbons S.M."/>
            <person name="Avila-Pacheco J."/>
            <person name="Jiang X."/>
            <person name="Kearney S.M."/>
            <person name="Perrotta A.R."/>
            <person name="Berdy B."/>
            <person name="Zhao S."/>
            <person name="Lieberman T.D."/>
            <person name="Swanson P.K."/>
            <person name="Smith M."/>
            <person name="Roesemann S."/>
            <person name="Alexander J.E."/>
            <person name="Rich S.A."/>
            <person name="Livny J."/>
            <person name="Vlamakis H."/>
            <person name="Clish C."/>
            <person name="Bullock K."/>
            <person name="Deik A."/>
            <person name="Scott J."/>
            <person name="Pierce K.A."/>
            <person name="Xavier R.J."/>
            <person name="Alm E.J."/>
        </authorList>
    </citation>
    <scope>NUCLEOTIDE SEQUENCE [LARGE SCALE GENOMIC DNA]</scope>
    <source>
        <strain evidence="9 10">BIOML-A4</strain>
    </source>
</reference>
<dbReference type="SUPFAM" id="SSF161098">
    <property type="entry name" value="MetI-like"/>
    <property type="match status" value="1"/>
</dbReference>
<keyword evidence="5 7" id="KW-1133">Transmembrane helix</keyword>
<evidence type="ECO:0000313" key="9">
    <source>
        <dbReference type="EMBL" id="MTS27582.1"/>
    </source>
</evidence>
<keyword evidence="6 7" id="KW-0472">Membrane</keyword>